<evidence type="ECO:0000259" key="2">
    <source>
        <dbReference type="Pfam" id="PF26188"/>
    </source>
</evidence>
<evidence type="ECO:0000313" key="4">
    <source>
        <dbReference type="Proteomes" id="UP000674318"/>
    </source>
</evidence>
<dbReference type="Proteomes" id="UP000674318">
    <property type="component" value="Unassembled WGS sequence"/>
</dbReference>
<evidence type="ECO:0000313" key="3">
    <source>
        <dbReference type="EMBL" id="KAG5490617.1"/>
    </source>
</evidence>
<feature type="compositionally biased region" description="Low complexity" evidence="1">
    <location>
        <begin position="1206"/>
        <end position="1215"/>
    </location>
</feature>
<reference evidence="3 4" key="1">
    <citation type="submission" date="2021-02" db="EMBL/GenBank/DDBJ databases">
        <title>Porcisia hertigi Genome sequencing and assembly.</title>
        <authorList>
            <person name="Almutairi H."/>
            <person name="Gatherer D."/>
        </authorList>
    </citation>
    <scope>NUCLEOTIDE SEQUENCE [LARGE SCALE GENOMIC DNA]</scope>
    <source>
        <strain evidence="3 4">C119</strain>
    </source>
</reference>
<name>A0A836GYV0_9TRYP</name>
<dbReference type="EMBL" id="JAFJZO010000036">
    <property type="protein sequence ID" value="KAG5490617.1"/>
    <property type="molecule type" value="Genomic_DNA"/>
</dbReference>
<gene>
    <name evidence="3" type="ORF">JKF63_00738</name>
</gene>
<evidence type="ECO:0000256" key="1">
    <source>
        <dbReference type="SAM" id="MobiDB-lite"/>
    </source>
</evidence>
<comment type="caution">
    <text evidence="3">The sequence shown here is derived from an EMBL/GenBank/DDBJ whole genome shotgun (WGS) entry which is preliminary data.</text>
</comment>
<dbReference type="GeneID" id="94286865"/>
<dbReference type="OrthoDB" id="2019031at2759"/>
<protein>
    <recommendedName>
        <fullName evidence="2">RNA-editing substrate-binding complex 6 protein domain-containing protein</fullName>
    </recommendedName>
</protein>
<feature type="region of interest" description="Disordered" evidence="1">
    <location>
        <begin position="1206"/>
        <end position="1242"/>
    </location>
</feature>
<feature type="domain" description="RNA-editing substrate-binding complex 6 protein" evidence="2">
    <location>
        <begin position="937"/>
        <end position="1207"/>
    </location>
</feature>
<dbReference type="RefSeq" id="XP_067752945.1">
    <property type="nucleotide sequence ID" value="XM_067896788.1"/>
</dbReference>
<dbReference type="CDD" id="cd23735">
    <property type="entry name" value="RESC6-like"/>
    <property type="match status" value="1"/>
</dbReference>
<dbReference type="InterPro" id="IPR058917">
    <property type="entry name" value="RESC6_dom"/>
</dbReference>
<dbReference type="Pfam" id="PF26188">
    <property type="entry name" value="RESC6"/>
    <property type="match status" value="1"/>
</dbReference>
<organism evidence="3 4">
    <name type="scientific">Porcisia hertigi</name>
    <dbReference type="NCBI Taxonomy" id="2761500"/>
    <lineage>
        <taxon>Eukaryota</taxon>
        <taxon>Discoba</taxon>
        <taxon>Euglenozoa</taxon>
        <taxon>Kinetoplastea</taxon>
        <taxon>Metakinetoplastina</taxon>
        <taxon>Trypanosomatida</taxon>
        <taxon>Trypanosomatidae</taxon>
        <taxon>Leishmaniinae</taxon>
        <taxon>Porcisia</taxon>
    </lineage>
</organism>
<dbReference type="AlphaFoldDB" id="A0A836GYV0"/>
<proteinExistence type="predicted"/>
<dbReference type="KEGG" id="phet:94286865"/>
<keyword evidence="4" id="KW-1185">Reference proteome</keyword>
<accession>A0A836GYV0</accession>
<sequence>MRLCASPRWVVRYLRSAVAPGTRVSVATRQECLEAVSTVSTCSTRCYATGSTGFGKPAGVSSGAAAADLKSAQNAVSSKVRSSRFVRTIAGVEDSVQPSGHPESGGVLQEGGRVTRPALHLRLSAPPDLFSAAAVTAYLQRLHSLLRHERHAYTRSSAVHELGKIVLPLVKGIDGGTVLLLLQTLRMADAPRDMPLVRDATTWMGLHGLNLTVPQTMAAIELLLHFDGTVASEVAAALTQRTPQSTLLSLPTTRVVSILTAILLTVTYGEHSQVTLQSITQVECASQHKLLSAEGLRDACISGDLHSVSPGSLAQLLRSLWLFKHVNRFFYSTEAAAEWRSLEDSVCHVLAMTDKCAEVPLSDVVALIGDLYEWKNQRSSSEAVVMGKNDPLEQISVALLLRLKDVTRRVRCGAPESSLANSILPEPWAMSDISAVWSQRLACTDGHGVTTVVHSLGHDGNGSETAGAYVIALRDLQEAIVGVVSARCKTEPQSIAVLQMTARVCSELVVSWMATAQQARDSADLQGAGEDLSTIMPDLASLIPEAVLQELLDGISAQLQADSITWTPQMVREAVTTLGNSRDSAHRAQALELAKTWYRQLQARAQDGARLQPIELLAFFMPTLLCEEKKGVTEAVKASLSRWSVAEVLYFFSEIAICGQRDGGVEGIAVLRESGKLLCPYVAKASAAQLVGLVECYGAAQVRSDDFCEAVAARLSELLRATVADASRETMYSSVAPSTAAPVDHANAPTVGDAQALTADAAAPSRNRTAGAVTSPQVTLSQLARLLRSLALMETRQATPFVDAAHTITCAADADQGTAEQITHLIAAYAKMLIWSYPVIRALAERLLRINRSEVTLSHLVTAQLALLRMDVSLPPVTGRFYEQISQVYNPATTGSHISSPCANALHEMVVQLSILARLCGHPSDTPWDEVALQVLIDRVVACADRLRVDEVAEVLLSLGRLGKGDSAAFESLTVRTLGMLPKVPPQVMAHVVEAYALAGRGRDTELFTLVADRTVAMRHEMASVTIASILASFAKAGARNDRLFIEVIPRVRHVATYGTPRDVVNVVSAYASVNLWHYKLFARLAERAIQLRGDFRTPEVVALFQAYATVQMRYDRLFTEFAPRVQTLIHLFSPADLASIVSSYAQLDIRCPPVWKATAAQAVTVAESFALEDARRLLDAFASQSFFNQECVEALTRRFPELASISGSSSAATADGRESDGSDSQRPGREERVVTETSECV</sequence>